<comment type="caution">
    <text evidence="7">The sequence shown here is derived from an EMBL/GenBank/DDBJ whole genome shotgun (WGS) entry which is preliminary data.</text>
</comment>
<dbReference type="Proteomes" id="UP001217918">
    <property type="component" value="Unassembled WGS sequence"/>
</dbReference>
<organism evidence="7 8">
    <name type="scientific">Phyllachora maydis</name>
    <dbReference type="NCBI Taxonomy" id="1825666"/>
    <lineage>
        <taxon>Eukaryota</taxon>
        <taxon>Fungi</taxon>
        <taxon>Dikarya</taxon>
        <taxon>Ascomycota</taxon>
        <taxon>Pezizomycotina</taxon>
        <taxon>Sordariomycetes</taxon>
        <taxon>Sordariomycetidae</taxon>
        <taxon>Phyllachorales</taxon>
        <taxon>Phyllachoraceae</taxon>
        <taxon>Phyllachora</taxon>
    </lineage>
</organism>
<evidence type="ECO:0000313" key="7">
    <source>
        <dbReference type="EMBL" id="KAK2073451.1"/>
    </source>
</evidence>
<dbReference type="EMBL" id="JAQQPM010000007">
    <property type="protein sequence ID" value="KAK2073451.1"/>
    <property type="molecule type" value="Genomic_DNA"/>
</dbReference>
<dbReference type="SUPFAM" id="SSF51735">
    <property type="entry name" value="NAD(P)-binding Rossmann-fold domains"/>
    <property type="match status" value="1"/>
</dbReference>
<evidence type="ECO:0000313" key="8">
    <source>
        <dbReference type="Proteomes" id="UP001217918"/>
    </source>
</evidence>
<name>A0AAD9I9B6_9PEZI</name>
<dbReference type="PANTHER" id="PTHR43647:SF1">
    <property type="entry name" value="3-KETO-STEROID REDUCTASE ERG27"/>
    <property type="match status" value="1"/>
</dbReference>
<dbReference type="GO" id="GO:0005741">
    <property type="term" value="C:mitochondrial outer membrane"/>
    <property type="evidence" value="ECO:0007669"/>
    <property type="project" value="TreeGrafter"/>
</dbReference>
<dbReference type="PANTHER" id="PTHR43647">
    <property type="entry name" value="DEHYDROGENASE"/>
    <property type="match status" value="1"/>
</dbReference>
<dbReference type="AlphaFoldDB" id="A0AAD9I9B6"/>
<keyword evidence="2" id="KW-0521">NADP</keyword>
<keyword evidence="4" id="KW-0560">Oxidoreductase</keyword>
<reference evidence="7" key="1">
    <citation type="journal article" date="2023" name="Mol. Plant Microbe Interact.">
        <title>Elucidating the Obligate Nature and Biological Capacity of an Invasive Fungal Corn Pathogen.</title>
        <authorList>
            <person name="MacCready J.S."/>
            <person name="Roggenkamp E.M."/>
            <person name="Gdanetz K."/>
            <person name="Chilvers M.I."/>
        </authorList>
    </citation>
    <scope>NUCLEOTIDE SEQUENCE</scope>
    <source>
        <strain evidence="7">PM02</strain>
    </source>
</reference>
<dbReference type="InterPro" id="IPR036291">
    <property type="entry name" value="NAD(P)-bd_dom_sf"/>
</dbReference>
<dbReference type="InterPro" id="IPR051593">
    <property type="entry name" value="Ergosterol_Biosynth_ERG27"/>
</dbReference>
<keyword evidence="8" id="KW-1185">Reference proteome</keyword>
<evidence type="ECO:0000256" key="3">
    <source>
        <dbReference type="ARBA" id="ARBA00022955"/>
    </source>
</evidence>
<evidence type="ECO:0008006" key="9">
    <source>
        <dbReference type="Google" id="ProtNLM"/>
    </source>
</evidence>
<dbReference type="GO" id="GO:0005811">
    <property type="term" value="C:lipid droplet"/>
    <property type="evidence" value="ECO:0007669"/>
    <property type="project" value="TreeGrafter"/>
</dbReference>
<gene>
    <name evidence="7" type="ORF">P8C59_007736</name>
</gene>
<evidence type="ECO:0000256" key="5">
    <source>
        <dbReference type="ARBA" id="ARBA00023098"/>
    </source>
</evidence>
<accession>A0AAD9I9B6</accession>
<keyword evidence="1" id="KW-0444">Lipid biosynthesis</keyword>
<keyword evidence="5" id="KW-0443">Lipid metabolism</keyword>
<dbReference type="GO" id="GO:0000253">
    <property type="term" value="F:3-beta-hydroxysteroid 3-dehydrogenase (NADP+) activity"/>
    <property type="evidence" value="ECO:0007669"/>
    <property type="project" value="TreeGrafter"/>
</dbReference>
<evidence type="ECO:0000256" key="4">
    <source>
        <dbReference type="ARBA" id="ARBA00023002"/>
    </source>
</evidence>
<proteinExistence type="inferred from homology"/>
<keyword evidence="3" id="KW-0752">Steroid biosynthesis</keyword>
<dbReference type="GO" id="GO:0005789">
    <property type="term" value="C:endoplasmic reticulum membrane"/>
    <property type="evidence" value="ECO:0007669"/>
    <property type="project" value="TreeGrafter"/>
</dbReference>
<dbReference type="GO" id="GO:0006696">
    <property type="term" value="P:ergosterol biosynthetic process"/>
    <property type="evidence" value="ECO:0007669"/>
    <property type="project" value="TreeGrafter"/>
</dbReference>
<protein>
    <recommendedName>
        <fullName evidence="9">3-keto-steroid reductase</fullName>
    </recommendedName>
</protein>
<dbReference type="Gene3D" id="3.40.50.720">
    <property type="entry name" value="NAD(P)-binding Rossmann-like Domain"/>
    <property type="match status" value="1"/>
</dbReference>
<evidence type="ECO:0000256" key="6">
    <source>
        <dbReference type="ARBA" id="ARBA00023593"/>
    </source>
</evidence>
<comment type="similarity">
    <text evidence="6">Belongs to the short-chain dehydrogenases/reductases (SDR) family. ERG27 subfamily.</text>
</comment>
<sequence length="483" mass="53280">MTAAPWQESKQTFFALVTGTNNGIGFGICQRLIDEYLATRSLDAHLVLVATTRTAQKSRETIAALRRHTRTIAHTCPNLRSRAGPDYDPRSTTRRVHILGLQLDLCDFPSIFQAADQLVHGCLSGPSNPSHDDDDDDDDIVPLANVKIPRLDAVIFNAAIGGWRGLDYPRAIYSFFVMGIVYTTTYPSFKITDVGRTVDPLASIHGAAPGKDAPRLGAVFCANVFGHYLLAHALLPLLRRPVDASQLDARPPGRIIWESSLGLPRHCLALDDLQGVRSQVAYESSKRLTDVLVLTHRLPGSRPHSSAYLLQPDHGTTAPPRMYLVQPGVAMTSLLSDAWLITVLAIAAFYVARWFGSPWHPVTAYKAACAPVWMALQEQPALDAAHAERSKWGSSVDFWGQTRVKKTEVEGWGWDGSVVPPAALRAERALGRACRSVGRMPGMEDTTAERRQEFETLGADVWKEMESLRLEWEARTQEAMKLA</sequence>
<evidence type="ECO:0000256" key="2">
    <source>
        <dbReference type="ARBA" id="ARBA00022857"/>
    </source>
</evidence>
<evidence type="ECO:0000256" key="1">
    <source>
        <dbReference type="ARBA" id="ARBA00022516"/>
    </source>
</evidence>